<sequence>MGTTPGRENALVGVLWFTSPNRCDADVRVVSSKRPFLFRRCHGFEVRWWVRARPGERPSLGGLSARQRVPRAPVFFRILCFSALVSSSLFCRKPRFRFYRSAPSAARFASERWPSS</sequence>
<name>A0A6B0ULU8_IXORI</name>
<reference evidence="1" key="1">
    <citation type="submission" date="2019-12" db="EMBL/GenBank/DDBJ databases">
        <title>An insight into the sialome of adult female Ixodes ricinus ticks feeding for 6 days.</title>
        <authorList>
            <person name="Perner J."/>
            <person name="Ribeiro J.M.C."/>
        </authorList>
    </citation>
    <scope>NUCLEOTIDE SEQUENCE</scope>
    <source>
        <strain evidence="1">Semi-engorged</strain>
        <tissue evidence="1">Salivary glands</tissue>
    </source>
</reference>
<proteinExistence type="predicted"/>
<dbReference type="AlphaFoldDB" id="A0A6B0ULU8"/>
<evidence type="ECO:0000313" key="1">
    <source>
        <dbReference type="EMBL" id="MXU90633.1"/>
    </source>
</evidence>
<accession>A0A6B0ULU8</accession>
<protein>
    <submittedName>
        <fullName evidence="1">Uncharacterized protein</fullName>
    </submittedName>
</protein>
<organism evidence="1">
    <name type="scientific">Ixodes ricinus</name>
    <name type="common">Common tick</name>
    <name type="synonym">Acarus ricinus</name>
    <dbReference type="NCBI Taxonomy" id="34613"/>
    <lineage>
        <taxon>Eukaryota</taxon>
        <taxon>Metazoa</taxon>
        <taxon>Ecdysozoa</taxon>
        <taxon>Arthropoda</taxon>
        <taxon>Chelicerata</taxon>
        <taxon>Arachnida</taxon>
        <taxon>Acari</taxon>
        <taxon>Parasitiformes</taxon>
        <taxon>Ixodida</taxon>
        <taxon>Ixodoidea</taxon>
        <taxon>Ixodidae</taxon>
        <taxon>Ixodinae</taxon>
        <taxon>Ixodes</taxon>
    </lineage>
</organism>
<dbReference type="EMBL" id="GIFC01008550">
    <property type="protein sequence ID" value="MXU90633.1"/>
    <property type="molecule type" value="Transcribed_RNA"/>
</dbReference>